<organism evidence="8 9">
    <name type="scientific">Sandaracinus amylolyticus</name>
    <dbReference type="NCBI Taxonomy" id="927083"/>
    <lineage>
        <taxon>Bacteria</taxon>
        <taxon>Pseudomonadati</taxon>
        <taxon>Myxococcota</taxon>
        <taxon>Polyangia</taxon>
        <taxon>Polyangiales</taxon>
        <taxon>Sandaracinaceae</taxon>
        <taxon>Sandaracinus</taxon>
    </lineage>
</organism>
<dbReference type="InterPro" id="IPR058031">
    <property type="entry name" value="AAA_lid_NorR"/>
</dbReference>
<dbReference type="InterPro" id="IPR002078">
    <property type="entry name" value="Sigma_54_int"/>
</dbReference>
<feature type="domain" description="Sigma-54 factor interaction" evidence="7">
    <location>
        <begin position="194"/>
        <end position="424"/>
    </location>
</feature>
<dbReference type="PANTHER" id="PTHR32071:SF117">
    <property type="entry name" value="PTS-DEPENDENT DIHYDROXYACETONE KINASE OPERON REGULATORY PROTEIN-RELATED"/>
    <property type="match status" value="1"/>
</dbReference>
<dbReference type="InterPro" id="IPR029016">
    <property type="entry name" value="GAF-like_dom_sf"/>
</dbReference>
<dbReference type="InterPro" id="IPR027417">
    <property type="entry name" value="P-loop_NTPase"/>
</dbReference>
<dbReference type="Pfam" id="PF02954">
    <property type="entry name" value="HTH_8"/>
    <property type="match status" value="1"/>
</dbReference>
<keyword evidence="9" id="KW-1185">Reference proteome</keyword>
<dbReference type="FunFam" id="3.40.50.300:FF:000006">
    <property type="entry name" value="DNA-binding transcriptional regulator NtrC"/>
    <property type="match status" value="1"/>
</dbReference>
<dbReference type="InterPro" id="IPR003593">
    <property type="entry name" value="AAA+_ATPase"/>
</dbReference>
<gene>
    <name evidence="8" type="ORF">DB32_004535</name>
</gene>
<evidence type="ECO:0000256" key="4">
    <source>
        <dbReference type="ARBA" id="ARBA00023125"/>
    </source>
</evidence>
<keyword evidence="5" id="KW-0010">Activator</keyword>
<keyword evidence="3" id="KW-0805">Transcription regulation</keyword>
<dbReference type="Gene3D" id="1.10.10.60">
    <property type="entry name" value="Homeodomain-like"/>
    <property type="match status" value="1"/>
</dbReference>
<dbReference type="SUPFAM" id="SSF46689">
    <property type="entry name" value="Homeodomain-like"/>
    <property type="match status" value="1"/>
</dbReference>
<dbReference type="KEGG" id="samy:DB32_004535"/>
<dbReference type="PROSITE" id="PS00676">
    <property type="entry name" value="SIGMA54_INTERACT_2"/>
    <property type="match status" value="1"/>
</dbReference>
<evidence type="ECO:0000256" key="6">
    <source>
        <dbReference type="ARBA" id="ARBA00023163"/>
    </source>
</evidence>
<dbReference type="InterPro" id="IPR009057">
    <property type="entry name" value="Homeodomain-like_sf"/>
</dbReference>
<evidence type="ECO:0000256" key="2">
    <source>
        <dbReference type="ARBA" id="ARBA00022840"/>
    </source>
</evidence>
<reference evidence="8 9" key="1">
    <citation type="submission" date="2015-03" db="EMBL/GenBank/DDBJ databases">
        <title>Genome assembly of Sandaracinus amylolyticus DSM 53668.</title>
        <authorList>
            <person name="Sharma G."/>
            <person name="Subramanian S."/>
        </authorList>
    </citation>
    <scope>NUCLEOTIDE SEQUENCE [LARGE SCALE GENOMIC DNA]</scope>
    <source>
        <strain evidence="8 9">DSM 53668</strain>
    </source>
</reference>
<keyword evidence="2" id="KW-0067">ATP-binding</keyword>
<evidence type="ECO:0000313" key="9">
    <source>
        <dbReference type="Proteomes" id="UP000034883"/>
    </source>
</evidence>
<dbReference type="PROSITE" id="PS50045">
    <property type="entry name" value="SIGMA54_INTERACT_4"/>
    <property type="match status" value="1"/>
</dbReference>
<evidence type="ECO:0000256" key="5">
    <source>
        <dbReference type="ARBA" id="ARBA00023159"/>
    </source>
</evidence>
<dbReference type="Proteomes" id="UP000034883">
    <property type="component" value="Chromosome"/>
</dbReference>
<evidence type="ECO:0000256" key="3">
    <source>
        <dbReference type="ARBA" id="ARBA00023015"/>
    </source>
</evidence>
<accession>A0A0F6W4S0</accession>
<dbReference type="InterPro" id="IPR025943">
    <property type="entry name" value="Sigma_54_int_dom_ATP-bd_2"/>
</dbReference>
<dbReference type="SMART" id="SM00065">
    <property type="entry name" value="GAF"/>
    <property type="match status" value="1"/>
</dbReference>
<sequence>MSAYDERASYDPRSMTRLSLLVELASTLAREIDLDAWLASAAHALASAMSAERASIWLVDAEEGDLVTRVAVLPEVPALRQRIGAGVVGTVARSAEVLRIDDASRDPRFDPSADRVTGFTTRSILAAPIREDASAPVRGVVQVLNASAGSFDAEDAAYLEVLGRELGRALAMTTLRPDDASGPGLVLRGPFNRIVGRGAAMEAVYERVGLAAQTDATVLLRGETGTGKTLLARAIHVNSPRRDGPFVTVDCTTLPPQLVESELFGHERGAFTGADRRVRGRVEMASGGTLFLDEIGDLPPEIQGKLLRFVQDRVFERVGGRETLRADVRLLCATHHDLERAVDEGRFRRDLYYRIRVLEIEVPRLASRGPDEIERLARHFADLYAKRHGRPEPRFEEDAIDVLRAHAWPGNVRELEHWIESALVLAPDGVIRRSRFPAQRGGAEPKREARDAVVLAPNQKLDDAMREYVRATVQALGGNRSEAARRLGVSRNTIARAMRG</sequence>
<dbReference type="PANTHER" id="PTHR32071">
    <property type="entry name" value="TRANSCRIPTIONAL REGULATORY PROTEIN"/>
    <property type="match status" value="1"/>
</dbReference>
<evidence type="ECO:0000313" key="8">
    <source>
        <dbReference type="EMBL" id="AKF07386.1"/>
    </source>
</evidence>
<keyword evidence="6" id="KW-0804">Transcription</keyword>
<dbReference type="PROSITE" id="PS00675">
    <property type="entry name" value="SIGMA54_INTERACT_1"/>
    <property type="match status" value="1"/>
</dbReference>
<dbReference type="InterPro" id="IPR002197">
    <property type="entry name" value="HTH_Fis"/>
</dbReference>
<evidence type="ECO:0000256" key="1">
    <source>
        <dbReference type="ARBA" id="ARBA00022741"/>
    </source>
</evidence>
<dbReference type="SUPFAM" id="SSF55781">
    <property type="entry name" value="GAF domain-like"/>
    <property type="match status" value="1"/>
</dbReference>
<dbReference type="Pfam" id="PF00158">
    <property type="entry name" value="Sigma54_activat"/>
    <property type="match status" value="1"/>
</dbReference>
<dbReference type="Pfam" id="PF25601">
    <property type="entry name" value="AAA_lid_14"/>
    <property type="match status" value="1"/>
</dbReference>
<dbReference type="PROSITE" id="PS00688">
    <property type="entry name" value="SIGMA54_INTERACT_3"/>
    <property type="match status" value="1"/>
</dbReference>
<dbReference type="GO" id="GO:0005524">
    <property type="term" value="F:ATP binding"/>
    <property type="evidence" value="ECO:0007669"/>
    <property type="project" value="UniProtKB-KW"/>
</dbReference>
<dbReference type="Gene3D" id="1.10.8.60">
    <property type="match status" value="1"/>
</dbReference>
<dbReference type="PRINTS" id="PR01590">
    <property type="entry name" value="HTHFIS"/>
</dbReference>
<dbReference type="InterPro" id="IPR025944">
    <property type="entry name" value="Sigma_54_int_dom_CS"/>
</dbReference>
<dbReference type="Gene3D" id="3.30.450.40">
    <property type="match status" value="1"/>
</dbReference>
<dbReference type="CDD" id="cd00009">
    <property type="entry name" value="AAA"/>
    <property type="match status" value="1"/>
</dbReference>
<dbReference type="EMBL" id="CP011125">
    <property type="protein sequence ID" value="AKF07386.1"/>
    <property type="molecule type" value="Genomic_DNA"/>
</dbReference>
<dbReference type="Gene3D" id="3.40.50.300">
    <property type="entry name" value="P-loop containing nucleotide triphosphate hydrolases"/>
    <property type="match status" value="1"/>
</dbReference>
<proteinExistence type="predicted"/>
<keyword evidence="4" id="KW-0238">DNA-binding</keyword>
<dbReference type="GO" id="GO:0043565">
    <property type="term" value="F:sequence-specific DNA binding"/>
    <property type="evidence" value="ECO:0007669"/>
    <property type="project" value="InterPro"/>
</dbReference>
<keyword evidence="1" id="KW-0547">Nucleotide-binding</keyword>
<evidence type="ECO:0000259" key="7">
    <source>
        <dbReference type="PROSITE" id="PS50045"/>
    </source>
</evidence>
<dbReference type="Pfam" id="PF01590">
    <property type="entry name" value="GAF"/>
    <property type="match status" value="1"/>
</dbReference>
<protein>
    <submittedName>
        <fullName evidence="8">Response regulator of zinc sigma-54-dependent two-component system</fullName>
    </submittedName>
</protein>
<dbReference type="SUPFAM" id="SSF52540">
    <property type="entry name" value="P-loop containing nucleoside triphosphate hydrolases"/>
    <property type="match status" value="1"/>
</dbReference>
<name>A0A0F6W4S0_9BACT</name>
<dbReference type="AlphaFoldDB" id="A0A0F6W4S0"/>
<dbReference type="InterPro" id="IPR025662">
    <property type="entry name" value="Sigma_54_int_dom_ATP-bd_1"/>
</dbReference>
<dbReference type="GO" id="GO:0006355">
    <property type="term" value="P:regulation of DNA-templated transcription"/>
    <property type="evidence" value="ECO:0007669"/>
    <property type="project" value="InterPro"/>
</dbReference>
<dbReference type="InterPro" id="IPR003018">
    <property type="entry name" value="GAF"/>
</dbReference>
<dbReference type="SMART" id="SM00382">
    <property type="entry name" value="AAA"/>
    <property type="match status" value="1"/>
</dbReference>
<dbReference type="STRING" id="927083.DB32_004535"/>